<accession>A0ABQ0J8A6</accession>
<proteinExistence type="predicted"/>
<comment type="caution">
    <text evidence="1">The sequence shown here is derived from an EMBL/GenBank/DDBJ whole genome shotgun (WGS) entry which is preliminary data.</text>
</comment>
<gene>
    <name evidence="1" type="ORF">JCM19239_5829</name>
</gene>
<protein>
    <submittedName>
        <fullName evidence="1">Uncharacterized protein</fullName>
    </submittedName>
</protein>
<sequence>MTHADVVKYEYNFWVQRFQFDISSMRENATPENTYLFMSEKLREEAAKQLHHIAEFAHAGGEGDLAYRINRAAAELNADGIPPMPI</sequence>
<name>A0ABQ0J8A6_9VIBR</name>
<organism evidence="1 2">
    <name type="scientific">Vibrio variabilis</name>
    <dbReference type="NCBI Taxonomy" id="990271"/>
    <lineage>
        <taxon>Bacteria</taxon>
        <taxon>Pseudomonadati</taxon>
        <taxon>Pseudomonadota</taxon>
        <taxon>Gammaproteobacteria</taxon>
        <taxon>Vibrionales</taxon>
        <taxon>Vibrionaceae</taxon>
        <taxon>Vibrio</taxon>
    </lineage>
</organism>
<evidence type="ECO:0000313" key="1">
    <source>
        <dbReference type="EMBL" id="GAL25002.1"/>
    </source>
</evidence>
<keyword evidence="2" id="KW-1185">Reference proteome</keyword>
<dbReference type="EMBL" id="BBMS01000007">
    <property type="protein sequence ID" value="GAL25002.1"/>
    <property type="molecule type" value="Genomic_DNA"/>
</dbReference>
<evidence type="ECO:0000313" key="2">
    <source>
        <dbReference type="Proteomes" id="UP000029223"/>
    </source>
</evidence>
<reference evidence="2" key="2">
    <citation type="submission" date="2014-09" db="EMBL/GenBank/DDBJ databases">
        <authorList>
            <consortium name="NBRP consortium"/>
            <person name="Sawabe T."/>
            <person name="Meirelles P."/>
            <person name="Nakanishi M."/>
            <person name="Sayaka M."/>
            <person name="Hattori M."/>
            <person name="Ohkuma M."/>
        </authorList>
    </citation>
    <scope>NUCLEOTIDE SEQUENCE [LARGE SCALE GENOMIC DNA]</scope>
    <source>
        <strain evidence="2">JCM 19239</strain>
    </source>
</reference>
<dbReference type="Proteomes" id="UP000029223">
    <property type="component" value="Unassembled WGS sequence"/>
</dbReference>
<reference evidence="2" key="1">
    <citation type="submission" date="2014-09" db="EMBL/GenBank/DDBJ databases">
        <title>Vibrio variabilis JCM 19239. (C206) whole genome shotgun sequence.</title>
        <authorList>
            <person name="Sawabe T."/>
            <person name="Meirelles P."/>
            <person name="Nakanishi M."/>
            <person name="Sayaka M."/>
            <person name="Hattori M."/>
            <person name="Ohkuma M."/>
        </authorList>
    </citation>
    <scope>NUCLEOTIDE SEQUENCE [LARGE SCALE GENOMIC DNA]</scope>
    <source>
        <strain evidence="2">JCM 19239</strain>
    </source>
</reference>